<sequence length="691" mass="76995">MPSPTKPRSPRKGALPSPTNSIVIIDYPPLSPMSFVARDSNNSSLVVARGTFTGTSIVGGSPPEPQYSPADSETWRLRPLPPIPKPEKRMSPLALTMTSPLSAPAIARRVSPFLTRVRSRFLELGLARRASDGELQPPGAQSAHSIGRRGEMASAQLNVDILEVISEFLTEVPDVLSFSLTSILVHQIAIRRLLSMRPIFLSRNAESLYRFHSFVFADAPARAPYVRALDIESGSSCLDLAPGQPDSTPLLLEILSSCPNIRSVIIVLGENKPDGLAYDLDIAHAIAALPRLRSLTLFSSDMSRAVLLHDLRAALRTLSLWGYTEDIRIYHPAALETFLPRIAPNLEKLEIGEFTVDPEEIQAWGIAPTPVFTLIRYPTVRSLSFQLFGEPLLDHLQHLFPALDGTLSFLPLHSHDNALLERCVAIRAANQRAQESSRSRPWKKLDRIVCEPPMLYLLGLRCPVKHVILGAMDVPLEPYAVDALRENPVPRLKLTLRLQSPAFASLCTPELAETLTHLNLRLVYPFQTLLEPENPAETPGPPLWQDVLDEVVSSLHPLHRLTHLRVVVRADASTRSIYWDHDNVKPIIARARAYVRSFHESVFDFDGTAAALARPLRSLKYVFVETDGSFRPDNCDVDDRVEWWHATRGWRVAGEYESGPRLVGLHCNVVETIIRKEELAVCEADFEDEDF</sequence>
<gene>
    <name evidence="2" type="ORF">GSI_08579</name>
</gene>
<evidence type="ECO:0000256" key="1">
    <source>
        <dbReference type="SAM" id="MobiDB-lite"/>
    </source>
</evidence>
<organism evidence="2 3">
    <name type="scientific">Ganoderma sinense ZZ0214-1</name>
    <dbReference type="NCBI Taxonomy" id="1077348"/>
    <lineage>
        <taxon>Eukaryota</taxon>
        <taxon>Fungi</taxon>
        <taxon>Dikarya</taxon>
        <taxon>Basidiomycota</taxon>
        <taxon>Agaricomycotina</taxon>
        <taxon>Agaricomycetes</taxon>
        <taxon>Polyporales</taxon>
        <taxon>Polyporaceae</taxon>
        <taxon>Ganoderma</taxon>
    </lineage>
</organism>
<accession>A0A2G8S4P1</accession>
<proteinExistence type="predicted"/>
<evidence type="ECO:0000313" key="3">
    <source>
        <dbReference type="Proteomes" id="UP000230002"/>
    </source>
</evidence>
<dbReference type="Proteomes" id="UP000230002">
    <property type="component" value="Unassembled WGS sequence"/>
</dbReference>
<name>A0A2G8S4P1_9APHY</name>
<dbReference type="OrthoDB" id="2757774at2759"/>
<keyword evidence="3" id="KW-1185">Reference proteome</keyword>
<protein>
    <submittedName>
        <fullName evidence="2">Uncharacterized protein</fullName>
    </submittedName>
</protein>
<feature type="region of interest" description="Disordered" evidence="1">
    <location>
        <begin position="1"/>
        <end position="20"/>
    </location>
</feature>
<dbReference type="EMBL" id="AYKW01000023">
    <property type="protein sequence ID" value="PIL28538.1"/>
    <property type="molecule type" value="Genomic_DNA"/>
</dbReference>
<comment type="caution">
    <text evidence="2">The sequence shown here is derived from an EMBL/GenBank/DDBJ whole genome shotgun (WGS) entry which is preliminary data.</text>
</comment>
<evidence type="ECO:0000313" key="2">
    <source>
        <dbReference type="EMBL" id="PIL28538.1"/>
    </source>
</evidence>
<dbReference type="AlphaFoldDB" id="A0A2G8S4P1"/>
<reference evidence="2 3" key="1">
    <citation type="journal article" date="2015" name="Sci. Rep.">
        <title>Chromosome-level genome map provides insights into diverse defense mechanisms in the medicinal fungus Ganoderma sinense.</title>
        <authorList>
            <person name="Zhu Y."/>
            <person name="Xu J."/>
            <person name="Sun C."/>
            <person name="Zhou S."/>
            <person name="Xu H."/>
            <person name="Nelson D.R."/>
            <person name="Qian J."/>
            <person name="Song J."/>
            <person name="Luo H."/>
            <person name="Xiang L."/>
            <person name="Li Y."/>
            <person name="Xu Z."/>
            <person name="Ji A."/>
            <person name="Wang L."/>
            <person name="Lu S."/>
            <person name="Hayward A."/>
            <person name="Sun W."/>
            <person name="Li X."/>
            <person name="Schwartz D.C."/>
            <person name="Wang Y."/>
            <person name="Chen S."/>
        </authorList>
    </citation>
    <scope>NUCLEOTIDE SEQUENCE [LARGE SCALE GENOMIC DNA]</scope>
    <source>
        <strain evidence="2 3">ZZ0214-1</strain>
    </source>
</reference>